<dbReference type="PROSITE" id="PS00028">
    <property type="entry name" value="ZINC_FINGER_C2H2_1"/>
    <property type="match status" value="1"/>
</dbReference>
<evidence type="ECO:0000259" key="5">
    <source>
        <dbReference type="PROSITE" id="PS00028"/>
    </source>
</evidence>
<feature type="region of interest" description="Disordered" evidence="4">
    <location>
        <begin position="209"/>
        <end position="282"/>
    </location>
</feature>
<gene>
    <name evidence="6" type="ORF">HHUSO_G3508</name>
</gene>
<feature type="compositionally biased region" description="Basic and acidic residues" evidence="4">
    <location>
        <begin position="250"/>
        <end position="259"/>
    </location>
</feature>
<evidence type="ECO:0000313" key="6">
    <source>
        <dbReference type="EMBL" id="KAK6491448.1"/>
    </source>
</evidence>
<reference evidence="6 7" key="1">
    <citation type="submission" date="2021-05" db="EMBL/GenBank/DDBJ databases">
        <authorList>
            <person name="Zahm M."/>
            <person name="Klopp C."/>
            <person name="Cabau C."/>
            <person name="Kuhl H."/>
            <person name="Suciu R."/>
            <person name="Ciorpac M."/>
            <person name="Holostenco D."/>
            <person name="Gessner J."/>
            <person name="Wuertz S."/>
            <person name="Hohne C."/>
            <person name="Stock M."/>
            <person name="Gislard M."/>
            <person name="Lluch J."/>
            <person name="Milhes M."/>
            <person name="Lampietro C."/>
            <person name="Lopez Roques C."/>
            <person name="Donnadieu C."/>
            <person name="Du K."/>
            <person name="Schartl M."/>
            <person name="Guiguen Y."/>
        </authorList>
    </citation>
    <scope>NUCLEOTIDE SEQUENCE [LARGE SCALE GENOMIC DNA]</scope>
    <source>
        <strain evidence="6">Hh-F2</strain>
        <tissue evidence="6">Blood</tissue>
    </source>
</reference>
<keyword evidence="7" id="KW-1185">Reference proteome</keyword>
<feature type="region of interest" description="Disordered" evidence="4">
    <location>
        <begin position="927"/>
        <end position="946"/>
    </location>
</feature>
<feature type="compositionally biased region" description="Basic residues" evidence="4">
    <location>
        <begin position="780"/>
        <end position="797"/>
    </location>
</feature>
<dbReference type="Proteomes" id="UP001369086">
    <property type="component" value="Unassembled WGS sequence"/>
</dbReference>
<comment type="caution">
    <text evidence="6">The sequence shown here is derived from an EMBL/GenBank/DDBJ whole genome shotgun (WGS) entry which is preliminary data.</text>
</comment>
<feature type="region of interest" description="Disordered" evidence="4">
    <location>
        <begin position="630"/>
        <end position="847"/>
    </location>
</feature>
<feature type="compositionally biased region" description="Basic and acidic residues" evidence="4">
    <location>
        <begin position="931"/>
        <end position="946"/>
    </location>
</feature>
<feature type="compositionally biased region" description="Polar residues" evidence="4">
    <location>
        <begin position="580"/>
        <end position="596"/>
    </location>
</feature>
<name>A0ABR1A2X9_HUSHU</name>
<dbReference type="PANTHER" id="PTHR17614:SF12">
    <property type="entry name" value="ZINC FINGER PROTEIN 804B"/>
    <property type="match status" value="1"/>
</dbReference>
<dbReference type="InterPro" id="IPR052445">
    <property type="entry name" value="ZnF-G_patch_domain"/>
</dbReference>
<keyword evidence="3" id="KW-0862">Zinc</keyword>
<feature type="compositionally biased region" description="Basic and acidic residues" evidence="4">
    <location>
        <begin position="532"/>
        <end position="546"/>
    </location>
</feature>
<feature type="compositionally biased region" description="Low complexity" evidence="4">
    <location>
        <begin position="633"/>
        <end position="643"/>
    </location>
</feature>
<feature type="compositionally biased region" description="Low complexity" evidence="4">
    <location>
        <begin position="751"/>
        <end position="779"/>
    </location>
</feature>
<evidence type="ECO:0000256" key="4">
    <source>
        <dbReference type="SAM" id="MobiDB-lite"/>
    </source>
</evidence>
<dbReference type="EMBL" id="JAHFZB010000003">
    <property type="protein sequence ID" value="KAK6491448.1"/>
    <property type="molecule type" value="Genomic_DNA"/>
</dbReference>
<sequence>MAHQLKFTVSIYIFFSSLQDYAEKEKAIAKALEDLKANFYCELCDKQYHKHQEFDNHINSYDHAHKQRLKELKQREFARNVASKSWKDEKKQEKALKRLHQLAELQKQSECGPGSGPMFRATTVAAEDQQQERTFTDKDDGNGDRYILIGDGNYMAGTTSNNPLELPVTREQLHKSFGKIGIQLATDFNNQRAGVSFCFSKKAQMKLESSASVFSDTTEEANDREELHSQKGKQIAETFRAHTPSPGDPADDKEPKEQQMDNTTQNKQEKDPEFYQSVTSRSTTDKGDFPLIVFTGSFENTDLDKGLPGLSHSPEADLDNNESNASNCFAARDNSSKDTHAEGDSSYQQRKVLIEEFLDTEPGTQMTFDSDKVKPEESLGNISVAYMSDECAFKQGCGESSRVTKTIGPFLDVLSKDGSTMLKWPSELLLHTKTEPCISYSCNPLYFDFKHSRKKHITQDGTLSVETEYCNVDMVDEESKETIVELQTHNQETNQSDFFKPKKEKHYKAHQTLKLKLEAVNKASSSCKHNIKSKDGRGYRQHDVTHNESVNAKRFGFKKRKRSLNDESSNESDVAEQSKKNNNPFSPSEDIGQNFNEEAPESDCRLKAKNNFLDIISNSGDSKKEIYRKSLSDKSSSYSSYSEMDTDSESSRYSSSFDSSHRSSSERGSSYSRTYGVTSSGRTYSSCRSSDDSTSSNSHHCSARKSHQDYKNTHRHKMKNYSSSSEETNDDDEYFRYSRSRDRKRSREHGTTQSQSRTSHSSSTSGQSSDWKRCSNPRSRSSRRSHRSDKSGSKSRHSSSNSDKKLSQRRSRSFSKLPLAKNRETVKDTGRQRQTETGDPAQNCSRKHAVNCHKKMFPADKTNEGKNLLEKFHPKEPYEEKTHPSKALNISSVKLKDPPQVYFGSRIPSLLTNAPALPLIGKLPSAKKSCKKDEHNRNKSRDKVDVHKSKATGALIGPKQSETRLPEGEVTECNLQSSEVVLIEGQLLHTEGNELSLQNYCPVLQGLPEACSFSVNSTEEQKAQLSNTGKHFASREGSPQYPLKTKMQNMEETELQFENSKCVSPPLTEQPITFTPDEIDKYRLLQLQAQQHMQQQLLGKHVKVLPSPTEVPTFSPAPAFQPIPIQQTNPITSIRQALIQHHALAAFTSALHPHGSLQPLAHIHPFPQPHFNRISLSPFAPAIFPAHPAALLAGHPLHFVAASSFHPAHLALHPMPHSSLFPALIAPSPVMAAAAAASALHLHPYLHTLFPGQDLQPHSGPST</sequence>
<feature type="compositionally biased region" description="Basic and acidic residues" evidence="4">
    <location>
        <begin position="334"/>
        <end position="343"/>
    </location>
</feature>
<evidence type="ECO:0000256" key="2">
    <source>
        <dbReference type="ARBA" id="ARBA00022771"/>
    </source>
</evidence>
<evidence type="ECO:0000256" key="1">
    <source>
        <dbReference type="ARBA" id="ARBA00022723"/>
    </source>
</evidence>
<feature type="region of interest" description="Disordered" evidence="4">
    <location>
        <begin position="526"/>
        <end position="601"/>
    </location>
</feature>
<feature type="region of interest" description="Disordered" evidence="4">
    <location>
        <begin position="305"/>
        <end position="346"/>
    </location>
</feature>
<dbReference type="InterPro" id="IPR036236">
    <property type="entry name" value="Znf_C2H2_sf"/>
</dbReference>
<feature type="domain" description="C2H2-type" evidence="5">
    <location>
        <begin position="41"/>
        <end position="63"/>
    </location>
</feature>
<accession>A0ABR1A2X9</accession>
<proteinExistence type="predicted"/>
<evidence type="ECO:0000256" key="3">
    <source>
        <dbReference type="ARBA" id="ARBA00022833"/>
    </source>
</evidence>
<dbReference type="InterPro" id="IPR013087">
    <property type="entry name" value="Znf_C2H2_type"/>
</dbReference>
<keyword evidence="1" id="KW-0479">Metal-binding</keyword>
<dbReference type="PANTHER" id="PTHR17614">
    <property type="entry name" value="ZINC FINGER-CONTAINING"/>
    <property type="match status" value="1"/>
</dbReference>
<dbReference type="SUPFAM" id="SSF57667">
    <property type="entry name" value="beta-beta-alpha zinc fingers"/>
    <property type="match status" value="1"/>
</dbReference>
<keyword evidence="2" id="KW-0863">Zinc-finger</keyword>
<evidence type="ECO:0000313" key="7">
    <source>
        <dbReference type="Proteomes" id="UP001369086"/>
    </source>
</evidence>
<feature type="compositionally biased region" description="Low complexity" evidence="4">
    <location>
        <begin position="666"/>
        <end position="700"/>
    </location>
</feature>
<protein>
    <submittedName>
        <fullName evidence="6">G patch domain-containing protein 8-like</fullName>
    </submittedName>
</protein>
<organism evidence="6 7">
    <name type="scientific">Huso huso</name>
    <name type="common">Beluga</name>
    <name type="synonym">Acipenser huso</name>
    <dbReference type="NCBI Taxonomy" id="61971"/>
    <lineage>
        <taxon>Eukaryota</taxon>
        <taxon>Metazoa</taxon>
        <taxon>Chordata</taxon>
        <taxon>Craniata</taxon>
        <taxon>Vertebrata</taxon>
        <taxon>Euteleostomi</taxon>
        <taxon>Actinopterygii</taxon>
        <taxon>Chondrostei</taxon>
        <taxon>Acipenseriformes</taxon>
        <taxon>Acipenseridae</taxon>
        <taxon>Huso</taxon>
    </lineage>
</organism>
<feature type="compositionally biased region" description="Basic and acidic residues" evidence="4">
    <location>
        <begin position="821"/>
        <end position="836"/>
    </location>
</feature>